<dbReference type="CDD" id="cd16789">
    <property type="entry name" value="mRING-HC-C3HC5_MGRN1-like"/>
    <property type="match status" value="1"/>
</dbReference>
<name>A0A8S2ALQ9_ARAAE</name>
<dbReference type="GO" id="GO:0008270">
    <property type="term" value="F:zinc ion binding"/>
    <property type="evidence" value="ECO:0007669"/>
    <property type="project" value="UniProtKB-KW"/>
</dbReference>
<dbReference type="FunFam" id="3.30.40.10:FF:000115">
    <property type="entry name" value="probable E3 ubiquitin-protein ligase LOG2"/>
    <property type="match status" value="1"/>
</dbReference>
<keyword evidence="8" id="KW-0519">Myristate</keyword>
<keyword evidence="13 19" id="KW-1133">Transmembrane helix</keyword>
<evidence type="ECO:0000256" key="4">
    <source>
        <dbReference type="ARBA" id="ARBA00012483"/>
    </source>
</evidence>
<dbReference type="Proteomes" id="UP000682877">
    <property type="component" value="Chromosome 6"/>
</dbReference>
<dbReference type="SUPFAM" id="SSF57850">
    <property type="entry name" value="RING/U-box"/>
    <property type="match status" value="1"/>
</dbReference>
<keyword evidence="22" id="KW-1185">Reference proteome</keyword>
<sequence length="660" mass="72849">MAFTWGSALRISVLLILVAAIVLACYFLPVEKLLKDFLLWVEQDLGPWGPFALAVAYIPLTVLAVPASVLTIGGGYLFGLPIGFVADSVGATLGSGAAFLLGRTIGKPFVVAKLKDYPQFQSVALAIEKSGFKICLLLRLAPLLPFSMLNYLLSVTPIRLAPYLLSSWLGMMPITLALVYVGTTLKDLSDVTHKWSEFSLGRWAFLISSLVISVILMVCVTKVAKDALRKALAEHGGDMNEAVAALPELTVTDEASTDLNEPLLIKIDAQQPQDQAMGISFSKRRRDNYHHHRPHHNPPYYYSDPPPQQPPPQNEYSYSHNHLVSTPQLSLPPPPPPPPSSSQPPPSQISYLPYGQNYHQNQYYPQQAPPYFTGYHHNGFNPMMRPVFFGPPPVPVMQPPAPYVEHQSAKKVKNDVNVHKATVRLEADDLNPGHHLVSFVFDALFDGSFTIIFFAKEESNCTIVPHLPEAFPPIKVPFQKGTAQKFLQAPGTGTDLGFFSLDDLSKPSSVSDEPSAEEVYPLVISAETVISPSSVSEEPLVHKQITQACLEKTNDGSFKVKVMKQILWIEGHRYELRELYGIDNSTTQGNAASGLEDTDGKECVICLTEPKNTAVMPCRHLCLCSDCAKELRFQSNKCPICRQPIDELLEIKVETSDEQH</sequence>
<evidence type="ECO:0000256" key="5">
    <source>
        <dbReference type="ARBA" id="ARBA00022475"/>
    </source>
</evidence>
<evidence type="ECO:0000256" key="12">
    <source>
        <dbReference type="ARBA" id="ARBA00022833"/>
    </source>
</evidence>
<dbReference type="InterPro" id="IPR058981">
    <property type="entry name" value="MGRN1/RNF157-like_N"/>
</dbReference>
<evidence type="ECO:0000256" key="3">
    <source>
        <dbReference type="ARBA" id="ARBA00004906"/>
    </source>
</evidence>
<dbReference type="PANTHER" id="PTHR12677">
    <property type="entry name" value="GOLGI APPARATUS MEMBRANE PROTEIN TVP38-RELATED"/>
    <property type="match status" value="1"/>
</dbReference>
<evidence type="ECO:0000256" key="19">
    <source>
        <dbReference type="SAM" id="Phobius"/>
    </source>
</evidence>
<dbReference type="Gene3D" id="3.30.40.10">
    <property type="entry name" value="Zinc/RING finger domain, C3HC4 (zinc finger)"/>
    <property type="match status" value="1"/>
</dbReference>
<evidence type="ECO:0000256" key="8">
    <source>
        <dbReference type="ARBA" id="ARBA00022707"/>
    </source>
</evidence>
<keyword evidence="12" id="KW-0862">Zinc</keyword>
<dbReference type="GO" id="GO:0005886">
    <property type="term" value="C:plasma membrane"/>
    <property type="evidence" value="ECO:0007669"/>
    <property type="project" value="UniProtKB-SubCell"/>
</dbReference>
<dbReference type="InterPro" id="IPR001841">
    <property type="entry name" value="Znf_RING"/>
</dbReference>
<dbReference type="GO" id="GO:0061630">
    <property type="term" value="F:ubiquitin protein ligase activity"/>
    <property type="evidence" value="ECO:0007669"/>
    <property type="project" value="UniProtKB-EC"/>
</dbReference>
<feature type="compositionally biased region" description="Pro residues" evidence="18">
    <location>
        <begin position="330"/>
        <end position="347"/>
    </location>
</feature>
<comment type="catalytic activity">
    <reaction evidence="1">
        <text>S-ubiquitinyl-[E2 ubiquitin-conjugating enzyme]-L-cysteine + [acceptor protein]-L-lysine = [E2 ubiquitin-conjugating enzyme]-L-cysteine + N(6)-ubiquitinyl-[acceptor protein]-L-lysine.</text>
        <dbReference type="EC" id="2.3.2.27"/>
    </reaction>
</comment>
<dbReference type="EMBL" id="LR999456">
    <property type="protein sequence ID" value="CAE6109687.1"/>
    <property type="molecule type" value="Genomic_DNA"/>
</dbReference>
<evidence type="ECO:0000256" key="9">
    <source>
        <dbReference type="ARBA" id="ARBA00022723"/>
    </source>
</evidence>
<feature type="transmembrane region" description="Helical" evidence="19">
    <location>
        <begin position="131"/>
        <end position="153"/>
    </location>
</feature>
<accession>A0A8S2ALQ9</accession>
<proteinExistence type="inferred from homology"/>
<keyword evidence="14 19" id="KW-0472">Membrane</keyword>
<dbReference type="InterPro" id="IPR045195">
    <property type="entry name" value="LOG2-like_mRING_C3HC5"/>
</dbReference>
<feature type="transmembrane region" description="Helical" evidence="19">
    <location>
        <begin position="7"/>
        <end position="29"/>
    </location>
</feature>
<dbReference type="SMART" id="SM00184">
    <property type="entry name" value="RING"/>
    <property type="match status" value="1"/>
</dbReference>
<comment type="subcellular location">
    <subcellularLocation>
        <location evidence="2">Cell membrane</location>
        <topology evidence="2">Multi-pass membrane protein</topology>
    </subcellularLocation>
</comment>
<evidence type="ECO:0000256" key="6">
    <source>
        <dbReference type="ARBA" id="ARBA00022679"/>
    </source>
</evidence>
<dbReference type="Pfam" id="PF13920">
    <property type="entry name" value="zf-C3HC4_3"/>
    <property type="match status" value="1"/>
</dbReference>
<feature type="compositionally biased region" description="Pro residues" evidence="18">
    <location>
        <begin position="304"/>
        <end position="313"/>
    </location>
</feature>
<dbReference type="InterPro" id="IPR032816">
    <property type="entry name" value="VTT_dom"/>
</dbReference>
<reference evidence="21" key="1">
    <citation type="submission" date="2021-01" db="EMBL/GenBank/DDBJ databases">
        <authorList>
            <person name="Bezrukov I."/>
        </authorList>
    </citation>
    <scope>NUCLEOTIDE SEQUENCE</scope>
</reference>
<comment type="similarity">
    <text evidence="16">Belongs to the RING-type zinc finger family. LOG2 subfamily.</text>
</comment>
<organism evidence="21 22">
    <name type="scientific">Arabidopsis arenosa</name>
    <name type="common">Sand rock-cress</name>
    <name type="synonym">Cardaminopsis arenosa</name>
    <dbReference type="NCBI Taxonomy" id="38785"/>
    <lineage>
        <taxon>Eukaryota</taxon>
        <taxon>Viridiplantae</taxon>
        <taxon>Streptophyta</taxon>
        <taxon>Embryophyta</taxon>
        <taxon>Tracheophyta</taxon>
        <taxon>Spermatophyta</taxon>
        <taxon>Magnoliopsida</taxon>
        <taxon>eudicotyledons</taxon>
        <taxon>Gunneridae</taxon>
        <taxon>Pentapetalae</taxon>
        <taxon>rosids</taxon>
        <taxon>malvids</taxon>
        <taxon>Brassicales</taxon>
        <taxon>Brassicaceae</taxon>
        <taxon>Camelineae</taxon>
        <taxon>Arabidopsis</taxon>
    </lineage>
</organism>
<dbReference type="Pfam" id="PF26192">
    <property type="entry name" value="RNF157-like_N"/>
    <property type="match status" value="1"/>
</dbReference>
<evidence type="ECO:0000256" key="15">
    <source>
        <dbReference type="ARBA" id="ARBA00023288"/>
    </source>
</evidence>
<feature type="domain" description="RING-type" evidence="20">
    <location>
        <begin position="603"/>
        <end position="642"/>
    </location>
</feature>
<evidence type="ECO:0000259" key="20">
    <source>
        <dbReference type="PROSITE" id="PS50089"/>
    </source>
</evidence>
<protein>
    <recommendedName>
        <fullName evidence="4">RING-type E3 ubiquitin transferase</fullName>
        <ecNumber evidence="4">2.3.2.27</ecNumber>
    </recommendedName>
</protein>
<evidence type="ECO:0000256" key="7">
    <source>
        <dbReference type="ARBA" id="ARBA00022692"/>
    </source>
</evidence>
<evidence type="ECO:0000256" key="11">
    <source>
        <dbReference type="ARBA" id="ARBA00022786"/>
    </source>
</evidence>
<feature type="transmembrane region" description="Helical" evidence="19">
    <location>
        <begin position="77"/>
        <end position="101"/>
    </location>
</feature>
<evidence type="ECO:0000313" key="21">
    <source>
        <dbReference type="EMBL" id="CAE6109687.1"/>
    </source>
</evidence>
<keyword evidence="11" id="KW-0833">Ubl conjugation pathway</keyword>
<evidence type="ECO:0000256" key="16">
    <source>
        <dbReference type="ARBA" id="ARBA00025721"/>
    </source>
</evidence>
<evidence type="ECO:0000256" key="18">
    <source>
        <dbReference type="SAM" id="MobiDB-lite"/>
    </source>
</evidence>
<dbReference type="PANTHER" id="PTHR12677:SF24">
    <property type="entry name" value="OS07G0655900 PROTEIN"/>
    <property type="match status" value="1"/>
</dbReference>
<evidence type="ECO:0000256" key="13">
    <source>
        <dbReference type="ARBA" id="ARBA00022989"/>
    </source>
</evidence>
<evidence type="ECO:0000256" key="14">
    <source>
        <dbReference type="ARBA" id="ARBA00023136"/>
    </source>
</evidence>
<evidence type="ECO:0000256" key="1">
    <source>
        <dbReference type="ARBA" id="ARBA00000900"/>
    </source>
</evidence>
<dbReference type="InterPro" id="IPR013083">
    <property type="entry name" value="Znf_RING/FYVE/PHD"/>
</dbReference>
<feature type="transmembrane region" description="Helical" evidence="19">
    <location>
        <begin position="49"/>
        <end position="70"/>
    </location>
</feature>
<keyword evidence="10 17" id="KW-0863">Zinc-finger</keyword>
<keyword evidence="5" id="KW-1003">Cell membrane</keyword>
<evidence type="ECO:0000256" key="10">
    <source>
        <dbReference type="ARBA" id="ARBA00022771"/>
    </source>
</evidence>
<keyword evidence="15" id="KW-0449">Lipoprotein</keyword>
<dbReference type="AlphaFoldDB" id="A0A8S2ALQ9"/>
<comment type="pathway">
    <text evidence="3">Protein modification; protein ubiquitination.</text>
</comment>
<dbReference type="EC" id="2.3.2.27" evidence="4"/>
<dbReference type="Pfam" id="PF09335">
    <property type="entry name" value="VTT_dom"/>
    <property type="match status" value="1"/>
</dbReference>
<evidence type="ECO:0000313" key="22">
    <source>
        <dbReference type="Proteomes" id="UP000682877"/>
    </source>
</evidence>
<keyword evidence="7 19" id="KW-0812">Transmembrane</keyword>
<keyword evidence="9" id="KW-0479">Metal-binding</keyword>
<gene>
    <name evidence="21" type="ORF">AARE701A_LOCUS15622</name>
</gene>
<feature type="region of interest" description="Disordered" evidence="18">
    <location>
        <begin position="288"/>
        <end position="353"/>
    </location>
</feature>
<keyword evidence="6" id="KW-0808">Transferase</keyword>
<evidence type="ECO:0000256" key="17">
    <source>
        <dbReference type="PROSITE-ProRule" id="PRU00175"/>
    </source>
</evidence>
<feature type="transmembrane region" description="Helical" evidence="19">
    <location>
        <begin position="160"/>
        <end position="180"/>
    </location>
</feature>
<feature type="transmembrane region" description="Helical" evidence="19">
    <location>
        <begin position="200"/>
        <end position="220"/>
    </location>
</feature>
<dbReference type="PROSITE" id="PS50089">
    <property type="entry name" value="ZF_RING_2"/>
    <property type="match status" value="1"/>
</dbReference>
<dbReference type="InterPro" id="IPR015414">
    <property type="entry name" value="TMEM64"/>
</dbReference>
<evidence type="ECO:0000256" key="2">
    <source>
        <dbReference type="ARBA" id="ARBA00004651"/>
    </source>
</evidence>